<evidence type="ECO:0000313" key="2">
    <source>
        <dbReference type="EMBL" id="KKK69375.1"/>
    </source>
</evidence>
<dbReference type="InterPro" id="IPR029044">
    <property type="entry name" value="Nucleotide-diphossugar_trans"/>
</dbReference>
<dbReference type="PANTHER" id="PTHR22916:SF3">
    <property type="entry name" value="UDP-GLCNAC:BETAGAL BETA-1,3-N-ACETYLGLUCOSAMINYLTRANSFERASE-LIKE PROTEIN 1"/>
    <property type="match status" value="1"/>
</dbReference>
<dbReference type="Gene3D" id="1.25.40.10">
    <property type="entry name" value="Tetratricopeptide repeat domain"/>
    <property type="match status" value="1"/>
</dbReference>
<dbReference type="InterPro" id="IPR001173">
    <property type="entry name" value="Glyco_trans_2-like"/>
</dbReference>
<dbReference type="PROSITE" id="PS50005">
    <property type="entry name" value="TPR"/>
    <property type="match status" value="1"/>
</dbReference>
<evidence type="ECO:0000259" key="1">
    <source>
        <dbReference type="Pfam" id="PF00535"/>
    </source>
</evidence>
<reference evidence="2" key="1">
    <citation type="journal article" date="2015" name="Nature">
        <title>Complex archaea that bridge the gap between prokaryotes and eukaryotes.</title>
        <authorList>
            <person name="Spang A."/>
            <person name="Saw J.H."/>
            <person name="Jorgensen S.L."/>
            <person name="Zaremba-Niedzwiedzka K."/>
            <person name="Martijn J."/>
            <person name="Lind A.E."/>
            <person name="van Eijk R."/>
            <person name="Schleper C."/>
            <person name="Guy L."/>
            <person name="Ettema T.J."/>
        </authorList>
    </citation>
    <scope>NUCLEOTIDE SEQUENCE</scope>
</reference>
<proteinExistence type="predicted"/>
<dbReference type="AlphaFoldDB" id="A0A0F8Y6Y4"/>
<feature type="non-terminal residue" evidence="2">
    <location>
        <position position="1"/>
    </location>
</feature>
<comment type="caution">
    <text evidence="2">The sequence shown here is derived from an EMBL/GenBank/DDBJ whole genome shotgun (WGS) entry which is preliminary data.</text>
</comment>
<dbReference type="GO" id="GO:0016758">
    <property type="term" value="F:hexosyltransferase activity"/>
    <property type="evidence" value="ECO:0007669"/>
    <property type="project" value="UniProtKB-ARBA"/>
</dbReference>
<gene>
    <name evidence="2" type="ORF">LCGC14_2934670</name>
</gene>
<dbReference type="Gene3D" id="3.90.550.10">
    <property type="entry name" value="Spore Coat Polysaccharide Biosynthesis Protein SpsA, Chain A"/>
    <property type="match status" value="1"/>
</dbReference>
<organism evidence="2">
    <name type="scientific">marine sediment metagenome</name>
    <dbReference type="NCBI Taxonomy" id="412755"/>
    <lineage>
        <taxon>unclassified sequences</taxon>
        <taxon>metagenomes</taxon>
        <taxon>ecological metagenomes</taxon>
    </lineage>
</organism>
<feature type="domain" description="Glycosyltransferase 2-like" evidence="1">
    <location>
        <begin position="219"/>
        <end position="378"/>
    </location>
</feature>
<accession>A0A0F8Y6Y4</accession>
<sequence>VDTTPSIRQKAVDFVRDNFSMTMASEYISKLWDRINIARQINTVRALIESDDIKQAGFECEQLLQKYPDQPDILLLQVMVMLRGGNELKANVAIQELVEKFPDHVRVLNECGLMAMKTGDIKKAARYFTRAYKFNPWDKNTTINCYAISKKCGRYAQAKTVLLNYLKNVGEDTEVLGLFGEINTLVTGTGSGVNVVSQQLLDNRQTVRCQDSVSEPLVTVIMPVYNGADYIGQAIESVLAQDYPNFELVITDDGSTDDTKEVILRYNDERIRYHYQENSGVSSARNLAIRQAKGQYIMPLDADDMMTPDCIILHLQEFEKHPEADLIYCDVLLIEGNGNPIKVMNKPEYHNRRHLIRDLFRAGHPIVPFRLGIRRSVFD</sequence>
<dbReference type="EMBL" id="LAZR01058679">
    <property type="protein sequence ID" value="KKK69375.1"/>
    <property type="molecule type" value="Genomic_DNA"/>
</dbReference>
<dbReference type="SUPFAM" id="SSF48452">
    <property type="entry name" value="TPR-like"/>
    <property type="match status" value="1"/>
</dbReference>
<protein>
    <recommendedName>
        <fullName evidence="1">Glycosyltransferase 2-like domain-containing protein</fullName>
    </recommendedName>
</protein>
<dbReference type="InterPro" id="IPR019734">
    <property type="entry name" value="TPR_rpt"/>
</dbReference>
<dbReference type="CDD" id="cd00761">
    <property type="entry name" value="Glyco_tranf_GTA_type"/>
    <property type="match status" value="1"/>
</dbReference>
<feature type="non-terminal residue" evidence="2">
    <location>
        <position position="379"/>
    </location>
</feature>
<dbReference type="InterPro" id="IPR011990">
    <property type="entry name" value="TPR-like_helical_dom_sf"/>
</dbReference>
<dbReference type="SUPFAM" id="SSF53448">
    <property type="entry name" value="Nucleotide-diphospho-sugar transferases"/>
    <property type="match status" value="1"/>
</dbReference>
<dbReference type="Pfam" id="PF00535">
    <property type="entry name" value="Glycos_transf_2"/>
    <property type="match status" value="1"/>
</dbReference>
<name>A0A0F8Y6Y4_9ZZZZ</name>
<dbReference type="PANTHER" id="PTHR22916">
    <property type="entry name" value="GLYCOSYLTRANSFERASE"/>
    <property type="match status" value="1"/>
</dbReference>